<dbReference type="PROSITE" id="PS50931">
    <property type="entry name" value="HTH_LYSR"/>
    <property type="match status" value="1"/>
</dbReference>
<evidence type="ECO:0000256" key="4">
    <source>
        <dbReference type="SAM" id="MobiDB-lite"/>
    </source>
</evidence>
<evidence type="ECO:0000313" key="6">
    <source>
        <dbReference type="EMBL" id="TQJ01344.1"/>
    </source>
</evidence>
<dbReference type="InterPro" id="IPR000847">
    <property type="entry name" value="LysR_HTH_N"/>
</dbReference>
<dbReference type="Proteomes" id="UP000320876">
    <property type="component" value="Unassembled WGS sequence"/>
</dbReference>
<evidence type="ECO:0000313" key="7">
    <source>
        <dbReference type="Proteomes" id="UP000320876"/>
    </source>
</evidence>
<keyword evidence="3" id="KW-0804">Transcription</keyword>
<protein>
    <submittedName>
        <fullName evidence="6">Regulatory helix-turn-helix LysR family protein</fullName>
    </submittedName>
</protein>
<dbReference type="Pfam" id="PF00126">
    <property type="entry name" value="HTH_1"/>
    <property type="match status" value="1"/>
</dbReference>
<comment type="caution">
    <text evidence="6">The sequence shown here is derived from an EMBL/GenBank/DDBJ whole genome shotgun (WGS) entry which is preliminary data.</text>
</comment>
<evidence type="ECO:0000256" key="1">
    <source>
        <dbReference type="ARBA" id="ARBA00009437"/>
    </source>
</evidence>
<accession>A0A542DE42</accession>
<feature type="region of interest" description="Disordered" evidence="4">
    <location>
        <begin position="84"/>
        <end position="107"/>
    </location>
</feature>
<dbReference type="InterPro" id="IPR036388">
    <property type="entry name" value="WH-like_DNA-bd_sf"/>
</dbReference>
<dbReference type="EMBL" id="VFML01000001">
    <property type="protein sequence ID" value="TQJ01344.1"/>
    <property type="molecule type" value="Genomic_DNA"/>
</dbReference>
<organism evidence="6 7">
    <name type="scientific">Amycolatopsis cihanbeyliensis</name>
    <dbReference type="NCBI Taxonomy" id="1128664"/>
    <lineage>
        <taxon>Bacteria</taxon>
        <taxon>Bacillati</taxon>
        <taxon>Actinomycetota</taxon>
        <taxon>Actinomycetes</taxon>
        <taxon>Pseudonocardiales</taxon>
        <taxon>Pseudonocardiaceae</taxon>
        <taxon>Amycolatopsis</taxon>
    </lineage>
</organism>
<evidence type="ECO:0000259" key="5">
    <source>
        <dbReference type="PROSITE" id="PS50931"/>
    </source>
</evidence>
<dbReference type="PANTHER" id="PTHR30126">
    <property type="entry name" value="HTH-TYPE TRANSCRIPTIONAL REGULATOR"/>
    <property type="match status" value="1"/>
</dbReference>
<dbReference type="GO" id="GO:0000976">
    <property type="term" value="F:transcription cis-regulatory region binding"/>
    <property type="evidence" value="ECO:0007669"/>
    <property type="project" value="TreeGrafter"/>
</dbReference>
<dbReference type="GO" id="GO:0003700">
    <property type="term" value="F:DNA-binding transcription factor activity"/>
    <property type="evidence" value="ECO:0007669"/>
    <property type="project" value="InterPro"/>
</dbReference>
<feature type="domain" description="HTH lysR-type" evidence="5">
    <location>
        <begin position="1"/>
        <end position="58"/>
    </location>
</feature>
<dbReference type="AlphaFoldDB" id="A0A542DE42"/>
<evidence type="ECO:0000256" key="2">
    <source>
        <dbReference type="ARBA" id="ARBA00023015"/>
    </source>
</evidence>
<dbReference type="SUPFAM" id="SSF46785">
    <property type="entry name" value="Winged helix' DNA-binding domain"/>
    <property type="match status" value="1"/>
</dbReference>
<gene>
    <name evidence="6" type="ORF">FB471_1022</name>
</gene>
<dbReference type="PANTHER" id="PTHR30126:SF39">
    <property type="entry name" value="HTH-TYPE TRANSCRIPTIONAL REGULATOR CYSL"/>
    <property type="match status" value="1"/>
</dbReference>
<reference evidence="6 7" key="1">
    <citation type="submission" date="2019-06" db="EMBL/GenBank/DDBJ databases">
        <title>Sequencing the genomes of 1000 actinobacteria strains.</title>
        <authorList>
            <person name="Klenk H.-P."/>
        </authorList>
    </citation>
    <scope>NUCLEOTIDE SEQUENCE [LARGE SCALE GENOMIC DNA]</scope>
    <source>
        <strain evidence="6 7">DSM 45679</strain>
    </source>
</reference>
<comment type="similarity">
    <text evidence="1">Belongs to the LysR transcriptional regulatory family.</text>
</comment>
<keyword evidence="2" id="KW-0805">Transcription regulation</keyword>
<sequence>MHEQELRAFVLVSETGRIDAAAQQLGSSRLVVGQLIASLEQALQAQLFVHSVRGVQLTPIGKKLLPSVRAALALFQGIKEVSGAAESRGTAYPRDITPFPENRPRTV</sequence>
<evidence type="ECO:0000256" key="3">
    <source>
        <dbReference type="ARBA" id="ARBA00023163"/>
    </source>
</evidence>
<dbReference type="InterPro" id="IPR036390">
    <property type="entry name" value="WH_DNA-bd_sf"/>
</dbReference>
<dbReference type="RefSeq" id="WP_141996167.1">
    <property type="nucleotide sequence ID" value="NZ_VFML01000001.1"/>
</dbReference>
<name>A0A542DE42_AMYCI</name>
<dbReference type="Gene3D" id="1.10.10.10">
    <property type="entry name" value="Winged helix-like DNA-binding domain superfamily/Winged helix DNA-binding domain"/>
    <property type="match status" value="1"/>
</dbReference>
<proteinExistence type="inferred from homology"/>
<dbReference type="OrthoDB" id="3636008at2"/>
<keyword evidence="7" id="KW-1185">Reference proteome</keyword>